<dbReference type="InterPro" id="IPR036322">
    <property type="entry name" value="WD40_repeat_dom_sf"/>
</dbReference>
<dbReference type="InterPro" id="IPR037363">
    <property type="entry name" value="Sec13/Seh1_fam"/>
</dbReference>
<evidence type="ECO:0000256" key="6">
    <source>
        <dbReference type="ARBA" id="ARBA00022574"/>
    </source>
</evidence>
<sequence length="323" mass="35127">MAQSGGGHEDMIHDAVLNFYGNRLATCSSDKTIKIFDVEGNNHTLVDTLKGHDGPVWCVSWAHPKFGNILASASYDAKVIIWKENNGQWGKAIEHTNHQASGITPSTPPLLPGMREQLADTRRIVNMVAWAPHTLGAIFACASTDGKVSVLEFKDERWDLRLFTAHATGCNAVSWAPDVSPGSIVQSSSTTSSATPHSGIRKFVTGGSDNLVKIWSYSPDADNYVVETVLDGHHDWVRDVAWAPSILAKTYIASASQDKTVIIWTSDAGGPFQKKVLEMDAVVWRVSWSLSGNVLAVSGGDNKVTLWKENLQGAWEKVTTVTE</sequence>
<keyword evidence="8" id="KW-0509">mRNA transport</keyword>
<gene>
    <name evidence="14" type="ORF">Dda_5147</name>
</gene>
<name>A0AAD6NIJ2_DREDA</name>
<evidence type="ECO:0000256" key="1">
    <source>
        <dbReference type="ARBA" id="ARBA00004567"/>
    </source>
</evidence>
<dbReference type="GO" id="GO:0032527">
    <property type="term" value="P:protein exit from endoplasmic reticulum"/>
    <property type="evidence" value="ECO:0007669"/>
    <property type="project" value="TreeGrafter"/>
</dbReference>
<dbReference type="Pfam" id="PF00400">
    <property type="entry name" value="WD40"/>
    <property type="match status" value="4"/>
</dbReference>
<keyword evidence="10" id="KW-0811">Translocation</keyword>
<dbReference type="AlphaFoldDB" id="A0AAD6NIJ2"/>
<dbReference type="EMBL" id="JAQGDS010000006">
    <property type="protein sequence ID" value="KAJ6259510.1"/>
    <property type="molecule type" value="Genomic_DNA"/>
</dbReference>
<evidence type="ECO:0000256" key="11">
    <source>
        <dbReference type="ARBA" id="ARBA00023132"/>
    </source>
</evidence>
<keyword evidence="7" id="KW-0677">Repeat</keyword>
<organism evidence="14 15">
    <name type="scientific">Drechslerella dactyloides</name>
    <name type="common">Nematode-trapping fungus</name>
    <name type="synonym">Arthrobotrys dactyloides</name>
    <dbReference type="NCBI Taxonomy" id="74499"/>
    <lineage>
        <taxon>Eukaryota</taxon>
        <taxon>Fungi</taxon>
        <taxon>Dikarya</taxon>
        <taxon>Ascomycota</taxon>
        <taxon>Pezizomycotina</taxon>
        <taxon>Orbiliomycetes</taxon>
        <taxon>Orbiliales</taxon>
        <taxon>Orbiliaceae</taxon>
        <taxon>Drechslerella</taxon>
    </lineage>
</organism>
<comment type="caution">
    <text evidence="14">The sequence shown here is derived from an EMBL/GenBank/DDBJ whole genome shotgun (WGS) entry which is preliminary data.</text>
</comment>
<dbReference type="Proteomes" id="UP001221413">
    <property type="component" value="Unassembled WGS sequence"/>
</dbReference>
<dbReference type="InterPro" id="IPR001680">
    <property type="entry name" value="WD40_rpt"/>
</dbReference>
<keyword evidence="11" id="KW-0906">Nuclear pore complex</keyword>
<comment type="subcellular location">
    <subcellularLocation>
        <location evidence="1">Nucleus</location>
        <location evidence="1">Nuclear pore complex</location>
    </subcellularLocation>
</comment>
<dbReference type="Gene3D" id="2.130.10.10">
    <property type="entry name" value="YVTN repeat-like/Quinoprotein amine dehydrogenase"/>
    <property type="match status" value="1"/>
</dbReference>
<evidence type="ECO:0000256" key="9">
    <source>
        <dbReference type="ARBA" id="ARBA00022927"/>
    </source>
</evidence>
<evidence type="ECO:0000256" key="5">
    <source>
        <dbReference type="ARBA" id="ARBA00022448"/>
    </source>
</evidence>
<proteinExistence type="inferred from homology"/>
<keyword evidence="6 13" id="KW-0853">WD repeat</keyword>
<dbReference type="GO" id="GO:0051028">
    <property type="term" value="P:mRNA transport"/>
    <property type="evidence" value="ECO:0007669"/>
    <property type="project" value="UniProtKB-KW"/>
</dbReference>
<dbReference type="GO" id="GO:0090114">
    <property type="term" value="P:COPII-coated vesicle budding"/>
    <property type="evidence" value="ECO:0007669"/>
    <property type="project" value="TreeGrafter"/>
</dbReference>
<evidence type="ECO:0000256" key="13">
    <source>
        <dbReference type="PROSITE-ProRule" id="PRU00221"/>
    </source>
</evidence>
<keyword evidence="12" id="KW-0539">Nucleus</keyword>
<dbReference type="PROSITE" id="PS50082">
    <property type="entry name" value="WD_REPEATS_2"/>
    <property type="match status" value="3"/>
</dbReference>
<evidence type="ECO:0000256" key="12">
    <source>
        <dbReference type="ARBA" id="ARBA00023242"/>
    </source>
</evidence>
<dbReference type="SMART" id="SM00320">
    <property type="entry name" value="WD40"/>
    <property type="match status" value="6"/>
</dbReference>
<feature type="repeat" description="WD" evidence="13">
    <location>
        <begin position="5"/>
        <end position="46"/>
    </location>
</feature>
<dbReference type="SUPFAM" id="SSF50978">
    <property type="entry name" value="WD40 repeat-like"/>
    <property type="match status" value="1"/>
</dbReference>
<dbReference type="GO" id="GO:0031080">
    <property type="term" value="C:nuclear pore outer ring"/>
    <property type="evidence" value="ECO:0007669"/>
    <property type="project" value="TreeGrafter"/>
</dbReference>
<evidence type="ECO:0000256" key="4">
    <source>
        <dbReference type="ARBA" id="ARBA00021281"/>
    </source>
</evidence>
<evidence type="ECO:0000256" key="10">
    <source>
        <dbReference type="ARBA" id="ARBA00023010"/>
    </source>
</evidence>
<evidence type="ECO:0000256" key="3">
    <source>
        <dbReference type="ARBA" id="ARBA00013473"/>
    </source>
</evidence>
<feature type="repeat" description="WD" evidence="13">
    <location>
        <begin position="230"/>
        <end position="264"/>
    </location>
</feature>
<reference evidence="14" key="1">
    <citation type="submission" date="2023-01" db="EMBL/GenBank/DDBJ databases">
        <title>The chitinases involved in constricting ring structure development in the nematode-trapping fungus Drechslerella dactyloides.</title>
        <authorList>
            <person name="Wang R."/>
            <person name="Zhang L."/>
            <person name="Tang P."/>
            <person name="Li S."/>
            <person name="Liang L."/>
        </authorList>
    </citation>
    <scope>NUCLEOTIDE SEQUENCE</scope>
    <source>
        <strain evidence="14">YMF1.00031</strain>
    </source>
</reference>
<evidence type="ECO:0000256" key="8">
    <source>
        <dbReference type="ARBA" id="ARBA00022816"/>
    </source>
</evidence>
<feature type="repeat" description="WD" evidence="13">
    <location>
        <begin position="49"/>
        <end position="83"/>
    </location>
</feature>
<keyword evidence="5" id="KW-0813">Transport</keyword>
<evidence type="ECO:0000313" key="14">
    <source>
        <dbReference type="EMBL" id="KAJ6259510.1"/>
    </source>
</evidence>
<evidence type="ECO:0000256" key="7">
    <source>
        <dbReference type="ARBA" id="ARBA00022737"/>
    </source>
</evidence>
<protein>
    <recommendedName>
        <fullName evidence="4">Protein transport protein SEC13</fullName>
    </recommendedName>
    <alternativeName>
        <fullName evidence="3">Protein transport protein sec13</fullName>
    </alternativeName>
</protein>
<dbReference type="InterPro" id="IPR015943">
    <property type="entry name" value="WD40/YVTN_repeat-like_dom_sf"/>
</dbReference>
<dbReference type="GO" id="GO:0030127">
    <property type="term" value="C:COPII vesicle coat"/>
    <property type="evidence" value="ECO:0007669"/>
    <property type="project" value="TreeGrafter"/>
</dbReference>
<evidence type="ECO:0000313" key="15">
    <source>
        <dbReference type="Proteomes" id="UP001221413"/>
    </source>
</evidence>
<dbReference type="PANTHER" id="PTHR11024">
    <property type="entry name" value="NUCLEAR PORE COMPLEX PROTEIN SEC13 / SEH1 FAMILY MEMBER"/>
    <property type="match status" value="1"/>
</dbReference>
<dbReference type="GO" id="GO:0032008">
    <property type="term" value="P:positive regulation of TOR signaling"/>
    <property type="evidence" value="ECO:0007669"/>
    <property type="project" value="TreeGrafter"/>
</dbReference>
<dbReference type="PANTHER" id="PTHR11024:SF2">
    <property type="entry name" value="PROTEIN SEC13 HOMOLOG"/>
    <property type="match status" value="1"/>
</dbReference>
<keyword evidence="9" id="KW-0653">Protein transport</keyword>
<accession>A0AAD6NIJ2</accession>
<dbReference type="GO" id="GO:0006606">
    <property type="term" value="P:protein import into nucleus"/>
    <property type="evidence" value="ECO:0007669"/>
    <property type="project" value="TreeGrafter"/>
</dbReference>
<evidence type="ECO:0000256" key="2">
    <source>
        <dbReference type="ARBA" id="ARBA00010102"/>
    </source>
</evidence>
<dbReference type="PROSITE" id="PS50294">
    <property type="entry name" value="WD_REPEATS_REGION"/>
    <property type="match status" value="2"/>
</dbReference>
<comment type="similarity">
    <text evidence="2">Belongs to the WD repeat SEC13 family.</text>
</comment>
<keyword evidence="15" id="KW-1185">Reference proteome</keyword>
<dbReference type="GO" id="GO:0005198">
    <property type="term" value="F:structural molecule activity"/>
    <property type="evidence" value="ECO:0007669"/>
    <property type="project" value="InterPro"/>
</dbReference>